<dbReference type="AlphaFoldDB" id="A0A8H6SYI5"/>
<feature type="compositionally biased region" description="Polar residues" evidence="5">
    <location>
        <begin position="489"/>
        <end position="505"/>
    </location>
</feature>
<name>A0A8H6SYI5_9AGAR</name>
<accession>A0A8H6SYI5</accession>
<sequence length="628" mass="71382">MQTPRAVVASVAPSTHYRPQQQQLPPRHNTTDGYERWYTETTPHNRMVLALRSGIHHEIHWALERLLRLSIGEIFYFEKTPGLVDALFDWPEWYVKEGYKEMGETYQLFSPSSELVQKRRHALDSLAILRNAAWFEANTRELIYHPRSMPLVCLALANLDCAVDDHAEFLLNVMDFCYCFSAYYVVYPNLVNTVWNPIPRLCHIAGTSSNRSLIISALLALNIFLTNPQNMPLITPNSPALEASLRYLPLVVDKTLLEAVLNYLFTHLSHPTMAKEFLLHPQMPATVKLLVEVLLSEQVEESEDIVVEEPKHIIPTEAAFARDYELTNQDRETIVKLPEPQRCYTWMKLMFVAKRYSELTQVEFWNHYEKAFGPHKSQYPILIAADVIKNVSVVFPSAQPMVENGKFIVRGVDRRKVSGTDPRFTCLWNRAGCRTAFSTLGELFDHILGHLAQLQGAESPCLWESCSHASLPQAALRHHLLTHLPSPNVPQTPTSQNDHITTSGESYPMKNPTTREPPPIKTTLTVRKATGNPPSNSLTALLCIRILFRGSFSALEAAPRADDERFGFPGVSEGPDELELDDDMSAEKEREGVARGRKAFYGVRKLMQRVKLADEPLMDWITEMVDIL</sequence>
<evidence type="ECO:0000313" key="8">
    <source>
        <dbReference type="Proteomes" id="UP000636479"/>
    </source>
</evidence>
<dbReference type="GO" id="GO:0003677">
    <property type="term" value="F:DNA binding"/>
    <property type="evidence" value="ECO:0007669"/>
    <property type="project" value="InterPro"/>
</dbReference>
<dbReference type="GeneID" id="59344758"/>
<dbReference type="GO" id="GO:0006355">
    <property type="term" value="P:regulation of DNA-templated transcription"/>
    <property type="evidence" value="ECO:0007669"/>
    <property type="project" value="InterPro"/>
</dbReference>
<keyword evidence="4" id="KW-0539">Nucleus</keyword>
<dbReference type="GO" id="GO:0016586">
    <property type="term" value="C:RSC-type complex"/>
    <property type="evidence" value="ECO:0007669"/>
    <property type="project" value="TreeGrafter"/>
</dbReference>
<dbReference type="OrthoDB" id="338531at2759"/>
<keyword evidence="3" id="KW-0804">Transcription</keyword>
<keyword evidence="1" id="KW-0156">Chromatin regulator</keyword>
<dbReference type="EMBL" id="JACAZF010000004">
    <property type="protein sequence ID" value="KAF7307515.1"/>
    <property type="molecule type" value="Genomic_DNA"/>
</dbReference>
<protein>
    <submittedName>
        <fullName evidence="7">RFX-type winged-helix domain-containing protein</fullName>
    </submittedName>
</protein>
<reference evidence="7" key="1">
    <citation type="submission" date="2020-05" db="EMBL/GenBank/DDBJ databases">
        <title>Mycena genomes resolve the evolution of fungal bioluminescence.</title>
        <authorList>
            <person name="Tsai I.J."/>
        </authorList>
    </citation>
    <scope>NUCLEOTIDE SEQUENCE</scope>
    <source>
        <strain evidence="7">171206Taipei</strain>
    </source>
</reference>
<comment type="caution">
    <text evidence="7">The sequence shown here is derived from an EMBL/GenBank/DDBJ whole genome shotgun (WGS) entry which is preliminary data.</text>
</comment>
<dbReference type="InterPro" id="IPR003150">
    <property type="entry name" value="DNA-bd_RFX"/>
</dbReference>
<dbReference type="GO" id="GO:0006325">
    <property type="term" value="P:chromatin organization"/>
    <property type="evidence" value="ECO:0007669"/>
    <property type="project" value="UniProtKB-KW"/>
</dbReference>
<proteinExistence type="predicted"/>
<gene>
    <name evidence="7" type="ORF">MIND_00546100</name>
</gene>
<organism evidence="7 8">
    <name type="scientific">Mycena indigotica</name>
    <dbReference type="NCBI Taxonomy" id="2126181"/>
    <lineage>
        <taxon>Eukaryota</taxon>
        <taxon>Fungi</taxon>
        <taxon>Dikarya</taxon>
        <taxon>Basidiomycota</taxon>
        <taxon>Agaricomycotina</taxon>
        <taxon>Agaricomycetes</taxon>
        <taxon>Agaricomycetidae</taxon>
        <taxon>Agaricales</taxon>
        <taxon>Marasmiineae</taxon>
        <taxon>Mycenaceae</taxon>
        <taxon>Mycena</taxon>
    </lineage>
</organism>
<evidence type="ECO:0000256" key="5">
    <source>
        <dbReference type="SAM" id="MobiDB-lite"/>
    </source>
</evidence>
<dbReference type="PANTHER" id="PTHR22970:SF14">
    <property type="entry name" value="AT-RICH INTERACTIVE DOMAIN-CONTAINING PROTEIN 2"/>
    <property type="match status" value="1"/>
</dbReference>
<feature type="region of interest" description="Disordered" evidence="5">
    <location>
        <begin position="487"/>
        <end position="520"/>
    </location>
</feature>
<dbReference type="Proteomes" id="UP000636479">
    <property type="component" value="Unassembled WGS sequence"/>
</dbReference>
<evidence type="ECO:0000256" key="3">
    <source>
        <dbReference type="ARBA" id="ARBA00023163"/>
    </source>
</evidence>
<dbReference type="PROSITE" id="PS51526">
    <property type="entry name" value="RFX_DBD"/>
    <property type="match status" value="1"/>
</dbReference>
<evidence type="ECO:0000259" key="6">
    <source>
        <dbReference type="PROSITE" id="PS51526"/>
    </source>
</evidence>
<dbReference type="RefSeq" id="XP_037222534.1">
    <property type="nucleotide sequence ID" value="XM_037362242.1"/>
</dbReference>
<evidence type="ECO:0000256" key="1">
    <source>
        <dbReference type="ARBA" id="ARBA00022853"/>
    </source>
</evidence>
<evidence type="ECO:0000256" key="2">
    <source>
        <dbReference type="ARBA" id="ARBA00023015"/>
    </source>
</evidence>
<feature type="region of interest" description="Disordered" evidence="5">
    <location>
        <begin position="9"/>
        <end position="29"/>
    </location>
</feature>
<dbReference type="PANTHER" id="PTHR22970">
    <property type="entry name" value="AT-RICH INTERACTIVE DOMAIN-CONTAINING PROTEIN 2"/>
    <property type="match status" value="1"/>
</dbReference>
<keyword evidence="2" id="KW-0805">Transcription regulation</keyword>
<keyword evidence="8" id="KW-1185">Reference proteome</keyword>
<evidence type="ECO:0000313" key="7">
    <source>
        <dbReference type="EMBL" id="KAF7307515.1"/>
    </source>
</evidence>
<feature type="domain" description="RFX-type winged-helix" evidence="6">
    <location>
        <begin position="343"/>
        <end position="416"/>
    </location>
</feature>
<evidence type="ECO:0000256" key="4">
    <source>
        <dbReference type="ARBA" id="ARBA00023242"/>
    </source>
</evidence>
<dbReference type="InterPro" id="IPR052406">
    <property type="entry name" value="Chromatin_Remodeling_Comp"/>
</dbReference>